<dbReference type="InterPro" id="IPR006052">
    <property type="entry name" value="TNF_dom"/>
</dbReference>
<reference evidence="3 4" key="1">
    <citation type="submission" date="2022-05" db="EMBL/GenBank/DDBJ databases">
        <authorList>
            <consortium name="Genoscope - CEA"/>
            <person name="William W."/>
        </authorList>
    </citation>
    <scope>NUCLEOTIDE SEQUENCE [LARGE SCALE GENOMIC DNA]</scope>
</reference>
<evidence type="ECO:0000259" key="2">
    <source>
        <dbReference type="Pfam" id="PF00229"/>
    </source>
</evidence>
<comment type="caution">
    <text evidence="3">The sequence shown here is derived from an EMBL/GenBank/DDBJ whole genome shotgun (WGS) entry which is preliminary data.</text>
</comment>
<dbReference type="PROSITE" id="PS00251">
    <property type="entry name" value="THD_1"/>
    <property type="match status" value="1"/>
</dbReference>
<dbReference type="Gene3D" id="2.60.120.40">
    <property type="match status" value="1"/>
</dbReference>
<accession>A0ABN8Q3W0</accession>
<dbReference type="InterPro" id="IPR008983">
    <property type="entry name" value="Tumour_necrosis_fac-like_dom"/>
</dbReference>
<protein>
    <recommendedName>
        <fullName evidence="2">THD domain-containing protein</fullName>
    </recommendedName>
</protein>
<proteinExistence type="inferred from homology"/>
<dbReference type="Proteomes" id="UP001159405">
    <property type="component" value="Unassembled WGS sequence"/>
</dbReference>
<keyword evidence="4" id="KW-1185">Reference proteome</keyword>
<organism evidence="3 4">
    <name type="scientific">Porites lobata</name>
    <dbReference type="NCBI Taxonomy" id="104759"/>
    <lineage>
        <taxon>Eukaryota</taxon>
        <taxon>Metazoa</taxon>
        <taxon>Cnidaria</taxon>
        <taxon>Anthozoa</taxon>
        <taxon>Hexacorallia</taxon>
        <taxon>Scleractinia</taxon>
        <taxon>Fungiina</taxon>
        <taxon>Poritidae</taxon>
        <taxon>Porites</taxon>
    </lineage>
</organism>
<dbReference type="SUPFAM" id="SSF49842">
    <property type="entry name" value="TNF-like"/>
    <property type="match status" value="1"/>
</dbReference>
<sequence>MLKGSLTGSKKYPANTIITDFQMDMDEKLYKFRYLLMGGQLEVQEEGVYYVFAQVFFENYPDASSIYHNRVELIVVSLSYFESSVAVMQTPIGNQADYGTESSGVVVKLNVGDRIGLKTVYESNIWLTKHHTFFGAYRID</sequence>
<dbReference type="EMBL" id="CALNXK010000099">
    <property type="protein sequence ID" value="CAH3154681.1"/>
    <property type="molecule type" value="Genomic_DNA"/>
</dbReference>
<comment type="similarity">
    <text evidence="1">Belongs to the tumor necrosis factor family.</text>
</comment>
<gene>
    <name evidence="3" type="ORF">PLOB_00050128</name>
</gene>
<dbReference type="InterPro" id="IPR021184">
    <property type="entry name" value="TNF_CS"/>
</dbReference>
<evidence type="ECO:0000313" key="3">
    <source>
        <dbReference type="EMBL" id="CAH3154681.1"/>
    </source>
</evidence>
<name>A0ABN8Q3W0_9CNID</name>
<dbReference type="Pfam" id="PF00229">
    <property type="entry name" value="TNF"/>
    <property type="match status" value="1"/>
</dbReference>
<feature type="domain" description="THD" evidence="2">
    <location>
        <begin position="33"/>
        <end position="138"/>
    </location>
</feature>
<evidence type="ECO:0000256" key="1">
    <source>
        <dbReference type="ARBA" id="ARBA00008670"/>
    </source>
</evidence>
<evidence type="ECO:0000313" key="4">
    <source>
        <dbReference type="Proteomes" id="UP001159405"/>
    </source>
</evidence>